<keyword evidence="14" id="KW-1185">Reference proteome</keyword>
<keyword evidence="6" id="KW-0460">Magnesium</keyword>
<name>F0Y3D0_AURAN</name>
<evidence type="ECO:0000256" key="3">
    <source>
        <dbReference type="ARBA" id="ARBA00022723"/>
    </source>
</evidence>
<evidence type="ECO:0000256" key="4">
    <source>
        <dbReference type="ARBA" id="ARBA00022741"/>
    </source>
</evidence>
<keyword evidence="4" id="KW-0547">Nucleotide-binding</keyword>
<keyword evidence="8" id="KW-0464">Manganese</keyword>
<dbReference type="GeneID" id="20218560"/>
<evidence type="ECO:0000256" key="10">
    <source>
        <dbReference type="ARBA" id="ARBA00048174"/>
    </source>
</evidence>
<comment type="cofactor">
    <cofactor evidence="1">
        <name>Mn(2+)</name>
        <dbReference type="ChEBI" id="CHEBI:29035"/>
    </cofactor>
</comment>
<dbReference type="InterPro" id="IPR050299">
    <property type="entry name" value="YjjX_NTPase"/>
</dbReference>
<evidence type="ECO:0000313" key="14">
    <source>
        <dbReference type="Proteomes" id="UP000002729"/>
    </source>
</evidence>
<evidence type="ECO:0000259" key="12">
    <source>
        <dbReference type="Pfam" id="PF01931"/>
    </source>
</evidence>
<dbReference type="RefSeq" id="XP_009035052.1">
    <property type="nucleotide sequence ID" value="XM_009036804.1"/>
</dbReference>
<dbReference type="AlphaFoldDB" id="F0Y3D0"/>
<dbReference type="GO" id="GO:0103023">
    <property type="term" value="F:ITPase activity"/>
    <property type="evidence" value="ECO:0007669"/>
    <property type="project" value="UniProtKB-EC"/>
</dbReference>
<evidence type="ECO:0000256" key="6">
    <source>
        <dbReference type="ARBA" id="ARBA00022842"/>
    </source>
</evidence>
<evidence type="ECO:0000256" key="2">
    <source>
        <dbReference type="ARBA" id="ARBA00001946"/>
    </source>
</evidence>
<keyword evidence="5" id="KW-0378">Hydrolase</keyword>
<proteinExistence type="predicted"/>
<dbReference type="GO" id="GO:0046872">
    <property type="term" value="F:metal ion binding"/>
    <property type="evidence" value="ECO:0007669"/>
    <property type="project" value="UniProtKB-KW"/>
</dbReference>
<comment type="cofactor">
    <cofactor evidence="2">
        <name>Mg(2+)</name>
        <dbReference type="ChEBI" id="CHEBI:18420"/>
    </cofactor>
</comment>
<dbReference type="InParanoid" id="F0Y3D0"/>
<protein>
    <recommendedName>
        <fullName evidence="9">inosine/xanthosine triphosphatase</fullName>
        <ecNumber evidence="9">3.6.1.73</ecNumber>
    </recommendedName>
</protein>
<dbReference type="GO" id="GO:0000166">
    <property type="term" value="F:nucleotide binding"/>
    <property type="evidence" value="ECO:0007669"/>
    <property type="project" value="UniProtKB-KW"/>
</dbReference>
<dbReference type="Pfam" id="PF01931">
    <property type="entry name" value="NTPase_I-T"/>
    <property type="match status" value="1"/>
</dbReference>
<dbReference type="OMA" id="CAWELPE"/>
<evidence type="ECO:0000313" key="13">
    <source>
        <dbReference type="EMBL" id="EGB10237.1"/>
    </source>
</evidence>
<dbReference type="SUPFAM" id="SSF52972">
    <property type="entry name" value="ITPase-like"/>
    <property type="match status" value="1"/>
</dbReference>
<dbReference type="Proteomes" id="UP000002729">
    <property type="component" value="Unassembled WGS sequence"/>
</dbReference>
<evidence type="ECO:0000256" key="9">
    <source>
        <dbReference type="ARBA" id="ARBA00038901"/>
    </source>
</evidence>
<dbReference type="PANTHER" id="PTHR34699:SF2">
    <property type="entry name" value="NON-CANONICAL PURINE NTP PHOSPHATASE_PRRC1 DOMAIN-CONTAINING PROTEIN"/>
    <property type="match status" value="1"/>
</dbReference>
<keyword evidence="7" id="KW-0546">Nucleotide metabolism</keyword>
<dbReference type="InterPro" id="IPR029001">
    <property type="entry name" value="ITPase-like_fam"/>
</dbReference>
<feature type="non-terminal residue" evidence="13">
    <location>
        <position position="172"/>
    </location>
</feature>
<dbReference type="GO" id="GO:0006772">
    <property type="term" value="P:thiamine metabolic process"/>
    <property type="evidence" value="ECO:0007669"/>
    <property type="project" value="TreeGrafter"/>
</dbReference>
<sequence length="172" mass="17035">VVVGSANPVKVRAVAATVADYGDVVAAGAPVGGFDVASGVADQPVGLDTVAAGARARAAAAHARAGGGAATLAFGLESGLFEVAGRHLDACVCDAFDGNSHSLGVSCAFEIPPDVLRHVLDDGMDLSQAANASGLARDAKLGAKGGLIAILTRDRVTRTDYTAQAVRMALAP</sequence>
<organism evidence="14">
    <name type="scientific">Aureococcus anophagefferens</name>
    <name type="common">Harmful bloom alga</name>
    <dbReference type="NCBI Taxonomy" id="44056"/>
    <lineage>
        <taxon>Eukaryota</taxon>
        <taxon>Sar</taxon>
        <taxon>Stramenopiles</taxon>
        <taxon>Ochrophyta</taxon>
        <taxon>Pelagophyceae</taxon>
        <taxon>Pelagomonadales</taxon>
        <taxon>Pelagomonadaceae</taxon>
        <taxon>Aureococcus</taxon>
    </lineage>
</organism>
<dbReference type="PANTHER" id="PTHR34699">
    <property type="match status" value="1"/>
</dbReference>
<reference evidence="13 14" key="1">
    <citation type="journal article" date="2011" name="Proc. Natl. Acad. Sci. U.S.A.">
        <title>Niche of harmful alga Aureococcus anophagefferens revealed through ecogenomics.</title>
        <authorList>
            <person name="Gobler C.J."/>
            <person name="Berry D.L."/>
            <person name="Dyhrman S.T."/>
            <person name="Wilhelm S.W."/>
            <person name="Salamov A."/>
            <person name="Lobanov A.V."/>
            <person name="Zhang Y."/>
            <person name="Collier J.L."/>
            <person name="Wurch L.L."/>
            <person name="Kustka A.B."/>
            <person name="Dill B.D."/>
            <person name="Shah M."/>
            <person name="VerBerkmoes N.C."/>
            <person name="Kuo A."/>
            <person name="Terry A."/>
            <person name="Pangilinan J."/>
            <person name="Lindquist E.A."/>
            <person name="Lucas S."/>
            <person name="Paulsen I.T."/>
            <person name="Hattenrath-Lehmann T.K."/>
            <person name="Talmage S.C."/>
            <person name="Walker E.A."/>
            <person name="Koch F."/>
            <person name="Burson A.M."/>
            <person name="Marcoval M.A."/>
            <person name="Tang Y.Z."/>
            <person name="Lecleir G.R."/>
            <person name="Coyne K.J."/>
            <person name="Berg G.M."/>
            <person name="Bertrand E.M."/>
            <person name="Saito M.A."/>
            <person name="Gladyshev V.N."/>
            <person name="Grigoriev I.V."/>
        </authorList>
    </citation>
    <scope>NUCLEOTIDE SEQUENCE [LARGE SCALE GENOMIC DNA]</scope>
    <source>
        <strain evidence="14">CCMP 1984</strain>
    </source>
</reference>
<dbReference type="EMBL" id="GL833124">
    <property type="protein sequence ID" value="EGB10237.1"/>
    <property type="molecule type" value="Genomic_DNA"/>
</dbReference>
<comment type="catalytic activity">
    <reaction evidence="10">
        <text>ITP + H2O = IDP + phosphate + H(+)</text>
        <dbReference type="Rhea" id="RHEA:28330"/>
        <dbReference type="ChEBI" id="CHEBI:15377"/>
        <dbReference type="ChEBI" id="CHEBI:15378"/>
        <dbReference type="ChEBI" id="CHEBI:43474"/>
        <dbReference type="ChEBI" id="CHEBI:58280"/>
        <dbReference type="ChEBI" id="CHEBI:61402"/>
        <dbReference type="EC" id="3.6.1.73"/>
    </reaction>
</comment>
<dbReference type="InterPro" id="IPR026533">
    <property type="entry name" value="NTPase/PRRC1"/>
</dbReference>
<dbReference type="eggNOG" id="ENOG502SZYX">
    <property type="taxonomic scope" value="Eukaryota"/>
</dbReference>
<dbReference type="KEGG" id="aaf:AURANDRAFT_15875"/>
<dbReference type="OrthoDB" id="300709at2759"/>
<evidence type="ECO:0000256" key="5">
    <source>
        <dbReference type="ARBA" id="ARBA00022801"/>
    </source>
</evidence>
<comment type="catalytic activity">
    <reaction evidence="11">
        <text>XTP + H2O = XDP + phosphate + H(+)</text>
        <dbReference type="Rhea" id="RHEA:28406"/>
        <dbReference type="ChEBI" id="CHEBI:15377"/>
        <dbReference type="ChEBI" id="CHEBI:15378"/>
        <dbReference type="ChEBI" id="CHEBI:43474"/>
        <dbReference type="ChEBI" id="CHEBI:59884"/>
        <dbReference type="ChEBI" id="CHEBI:61314"/>
        <dbReference type="EC" id="3.6.1.73"/>
    </reaction>
</comment>
<evidence type="ECO:0000256" key="11">
    <source>
        <dbReference type="ARBA" id="ARBA00048781"/>
    </source>
</evidence>
<evidence type="ECO:0000256" key="1">
    <source>
        <dbReference type="ARBA" id="ARBA00001936"/>
    </source>
</evidence>
<dbReference type="EC" id="3.6.1.73" evidence="9"/>
<dbReference type="GO" id="GO:0009117">
    <property type="term" value="P:nucleotide metabolic process"/>
    <property type="evidence" value="ECO:0007669"/>
    <property type="project" value="UniProtKB-KW"/>
</dbReference>
<feature type="domain" description="Non-canonical purine NTP phosphatase/PRRC1" evidence="12">
    <location>
        <begin position="4"/>
        <end position="172"/>
    </location>
</feature>
<evidence type="ECO:0000256" key="8">
    <source>
        <dbReference type="ARBA" id="ARBA00023211"/>
    </source>
</evidence>
<evidence type="ECO:0000256" key="7">
    <source>
        <dbReference type="ARBA" id="ARBA00023080"/>
    </source>
</evidence>
<gene>
    <name evidence="13" type="ORF">AURANDRAFT_15875</name>
</gene>
<keyword evidence="3" id="KW-0479">Metal-binding</keyword>
<accession>F0Y3D0</accession>
<dbReference type="Gene3D" id="3.90.950.10">
    <property type="match status" value="1"/>
</dbReference>
<feature type="non-terminal residue" evidence="13">
    <location>
        <position position="1"/>
    </location>
</feature>